<dbReference type="OrthoDB" id="529556at2"/>
<dbReference type="Proteomes" id="UP000218287">
    <property type="component" value="Chromosome"/>
</dbReference>
<evidence type="ECO:0000313" key="3">
    <source>
        <dbReference type="EMBL" id="BAY18143.1"/>
    </source>
</evidence>
<feature type="region of interest" description="Disordered" evidence="1">
    <location>
        <begin position="132"/>
        <end position="192"/>
    </location>
</feature>
<reference evidence="3 4" key="1">
    <citation type="submission" date="2017-06" db="EMBL/GenBank/DDBJ databases">
        <title>Genome sequencing of cyanobaciteial culture collection at National Institute for Environmental Studies (NIES).</title>
        <authorList>
            <person name="Hirose Y."/>
            <person name="Shimura Y."/>
            <person name="Fujisawa T."/>
            <person name="Nakamura Y."/>
            <person name="Kawachi M."/>
        </authorList>
    </citation>
    <scope>NUCLEOTIDE SEQUENCE [LARGE SCALE GENOMIC DNA]</scope>
    <source>
        <strain evidence="3 4">NIES-21</strain>
    </source>
</reference>
<protein>
    <submittedName>
        <fullName evidence="3">Peptidoglycan binding domain-containing protein</fullName>
    </submittedName>
</protein>
<dbReference type="InterPro" id="IPR036365">
    <property type="entry name" value="PGBD-like_sf"/>
</dbReference>
<sequence length="282" mass="29986">MKGSLTVCILKYLDSPPGFRSLSANQLYCLLLLSSTSLLIASSSVVSFAAPPKIAQAAPSAAISRPTLKVGSQGERVSELQAALKLLGFYSGTVDGVYNENTANAVSRFKQAVGLNPDGVADAATWQKLFPKEPASTSNTAASLSSTTVAKPEPRPANPKTRATQVPTLAPEPRPVNRKTPTTQRKTPARPSSTITFRKVPGIQYTAEGYPILRLGMSGEDVLTLQKQLQRVGFLSGGIDGDFGRTTETAVKALQRRYGLEEDGVAGGATWDILLRRSPGQR</sequence>
<evidence type="ECO:0000256" key="1">
    <source>
        <dbReference type="SAM" id="MobiDB-lite"/>
    </source>
</evidence>
<dbReference type="Gene3D" id="1.10.101.10">
    <property type="entry name" value="PGBD-like superfamily/PGBD"/>
    <property type="match status" value="2"/>
</dbReference>
<name>A0A1Z4GKV4_9CYAN</name>
<evidence type="ECO:0000313" key="4">
    <source>
        <dbReference type="Proteomes" id="UP000218287"/>
    </source>
</evidence>
<dbReference type="AlphaFoldDB" id="A0A1Z4GKV4"/>
<dbReference type="InterPro" id="IPR002477">
    <property type="entry name" value="Peptidoglycan-bd-like"/>
</dbReference>
<dbReference type="SUPFAM" id="SSF47090">
    <property type="entry name" value="PGBD-like"/>
    <property type="match status" value="2"/>
</dbReference>
<proteinExistence type="predicted"/>
<keyword evidence="4" id="KW-1185">Reference proteome</keyword>
<gene>
    <name evidence="3" type="ORF">NIES21_39860</name>
</gene>
<feature type="compositionally biased region" description="Polar residues" evidence="1">
    <location>
        <begin position="179"/>
        <end position="192"/>
    </location>
</feature>
<feature type="domain" description="Peptidoglycan binding-like" evidence="2">
    <location>
        <begin position="218"/>
        <end position="274"/>
    </location>
</feature>
<feature type="compositionally biased region" description="Low complexity" evidence="1">
    <location>
        <begin position="135"/>
        <end position="150"/>
    </location>
</feature>
<organism evidence="3 4">
    <name type="scientific">Anabaenopsis circularis NIES-21</name>
    <dbReference type="NCBI Taxonomy" id="1085406"/>
    <lineage>
        <taxon>Bacteria</taxon>
        <taxon>Bacillati</taxon>
        <taxon>Cyanobacteriota</taxon>
        <taxon>Cyanophyceae</taxon>
        <taxon>Nostocales</taxon>
        <taxon>Nodulariaceae</taxon>
        <taxon>Anabaenopsis</taxon>
    </lineage>
</organism>
<dbReference type="EMBL" id="AP018174">
    <property type="protein sequence ID" value="BAY18143.1"/>
    <property type="molecule type" value="Genomic_DNA"/>
</dbReference>
<dbReference type="InterPro" id="IPR036366">
    <property type="entry name" value="PGBDSf"/>
</dbReference>
<accession>A0A1Z4GKV4</accession>
<evidence type="ECO:0000259" key="2">
    <source>
        <dbReference type="Pfam" id="PF01471"/>
    </source>
</evidence>
<dbReference type="Pfam" id="PF01471">
    <property type="entry name" value="PG_binding_1"/>
    <property type="match status" value="2"/>
</dbReference>
<feature type="domain" description="Peptidoglycan binding-like" evidence="2">
    <location>
        <begin position="73"/>
        <end position="129"/>
    </location>
</feature>